<comment type="caution">
    <text evidence="11">The sequence shown here is derived from an EMBL/GenBank/DDBJ whole genome shotgun (WGS) entry which is preliminary data.</text>
</comment>
<keyword evidence="8" id="KW-0129">CBS domain</keyword>
<name>A0A259U3J1_9BACT</name>
<dbReference type="AlphaFoldDB" id="A0A259U3J1"/>
<dbReference type="GO" id="GO:0046872">
    <property type="term" value="F:metal ion binding"/>
    <property type="evidence" value="ECO:0007669"/>
    <property type="project" value="UniProtKB-KW"/>
</dbReference>
<keyword evidence="9" id="KW-0479">Metal-binding</keyword>
<dbReference type="Gene3D" id="3.10.580.10">
    <property type="entry name" value="CBS-domain"/>
    <property type="match status" value="1"/>
</dbReference>
<dbReference type="InterPro" id="IPR006669">
    <property type="entry name" value="MgtE_transporter"/>
</dbReference>
<keyword evidence="7 9" id="KW-0472">Membrane</keyword>
<protein>
    <recommendedName>
        <fullName evidence="9">Magnesium transporter MgtE</fullName>
    </recommendedName>
</protein>
<feature type="transmembrane region" description="Helical" evidence="9">
    <location>
        <begin position="371"/>
        <end position="395"/>
    </location>
</feature>
<dbReference type="CDD" id="cd04606">
    <property type="entry name" value="CBS_pair_Mg_transporter"/>
    <property type="match status" value="1"/>
</dbReference>
<dbReference type="InterPro" id="IPR006668">
    <property type="entry name" value="Mg_transptr_MgtE_intracell_dom"/>
</dbReference>
<evidence type="ECO:0000256" key="1">
    <source>
        <dbReference type="ARBA" id="ARBA00004141"/>
    </source>
</evidence>
<feature type="transmembrane region" description="Helical" evidence="9">
    <location>
        <begin position="297"/>
        <end position="317"/>
    </location>
</feature>
<dbReference type="InterPro" id="IPR006667">
    <property type="entry name" value="SLC41_membr_dom"/>
</dbReference>
<dbReference type="PANTHER" id="PTHR43773">
    <property type="entry name" value="MAGNESIUM TRANSPORTER MGTE"/>
    <property type="match status" value="1"/>
</dbReference>
<dbReference type="Pfam" id="PF01769">
    <property type="entry name" value="MgtE"/>
    <property type="match status" value="1"/>
</dbReference>
<evidence type="ECO:0000313" key="11">
    <source>
        <dbReference type="EMBL" id="OZC04576.1"/>
    </source>
</evidence>
<accession>A0A259U3J1</accession>
<dbReference type="Pfam" id="PF03448">
    <property type="entry name" value="MgtE_N"/>
    <property type="match status" value="1"/>
</dbReference>
<dbReference type="SMART" id="SM00116">
    <property type="entry name" value="CBS"/>
    <property type="match status" value="2"/>
</dbReference>
<feature type="transmembrane region" description="Helical" evidence="9">
    <location>
        <begin position="401"/>
        <end position="427"/>
    </location>
</feature>
<evidence type="ECO:0000256" key="6">
    <source>
        <dbReference type="ARBA" id="ARBA00022989"/>
    </source>
</evidence>
<evidence type="ECO:0000256" key="8">
    <source>
        <dbReference type="PROSITE-ProRule" id="PRU00703"/>
    </source>
</evidence>
<dbReference type="PANTHER" id="PTHR43773:SF1">
    <property type="entry name" value="MAGNESIUM TRANSPORTER MGTE"/>
    <property type="match status" value="1"/>
</dbReference>
<feature type="domain" description="CBS" evidence="10">
    <location>
        <begin position="151"/>
        <end position="213"/>
    </location>
</feature>
<dbReference type="Gene3D" id="1.25.60.10">
    <property type="entry name" value="MgtE N-terminal domain-like"/>
    <property type="match status" value="1"/>
</dbReference>
<reference evidence="11 12" key="1">
    <citation type="submission" date="2016-11" db="EMBL/GenBank/DDBJ databases">
        <title>Study of marine rhodopsin-containing bacteria.</title>
        <authorList>
            <person name="Yoshizawa S."/>
            <person name="Kumagai Y."/>
            <person name="Kogure K."/>
        </authorList>
    </citation>
    <scope>NUCLEOTIDE SEQUENCE [LARGE SCALE GENOMIC DNA]</scope>
    <source>
        <strain evidence="11 12">SG-29</strain>
    </source>
</reference>
<evidence type="ECO:0000256" key="4">
    <source>
        <dbReference type="ARBA" id="ARBA00022692"/>
    </source>
</evidence>
<keyword evidence="5 9" id="KW-0460">Magnesium</keyword>
<keyword evidence="9" id="KW-1003">Cell membrane</keyword>
<comment type="similarity">
    <text evidence="2 9">Belongs to the SLC41A transporter family.</text>
</comment>
<dbReference type="NCBIfam" id="TIGR00400">
    <property type="entry name" value="mgtE"/>
    <property type="match status" value="1"/>
</dbReference>
<evidence type="ECO:0000256" key="3">
    <source>
        <dbReference type="ARBA" id="ARBA00022448"/>
    </source>
</evidence>
<dbReference type="InParanoid" id="A0A259U3J1"/>
<proteinExistence type="inferred from homology"/>
<evidence type="ECO:0000256" key="5">
    <source>
        <dbReference type="ARBA" id="ARBA00022842"/>
    </source>
</evidence>
<dbReference type="GO" id="GO:0005886">
    <property type="term" value="C:plasma membrane"/>
    <property type="evidence" value="ECO:0007669"/>
    <property type="project" value="UniProtKB-SubCell"/>
</dbReference>
<dbReference type="Proteomes" id="UP000216446">
    <property type="component" value="Unassembled WGS sequence"/>
</dbReference>
<dbReference type="InterPro" id="IPR000644">
    <property type="entry name" value="CBS_dom"/>
</dbReference>
<dbReference type="PROSITE" id="PS51371">
    <property type="entry name" value="CBS"/>
    <property type="match status" value="2"/>
</dbReference>
<dbReference type="SUPFAM" id="SSF158791">
    <property type="entry name" value="MgtE N-terminal domain-like"/>
    <property type="match status" value="1"/>
</dbReference>
<dbReference type="EMBL" id="MQWB01000001">
    <property type="protein sequence ID" value="OZC04576.1"/>
    <property type="molecule type" value="Genomic_DNA"/>
</dbReference>
<dbReference type="GO" id="GO:0015095">
    <property type="term" value="F:magnesium ion transmembrane transporter activity"/>
    <property type="evidence" value="ECO:0007669"/>
    <property type="project" value="UniProtKB-UniRule"/>
</dbReference>
<keyword evidence="4 9" id="KW-0812">Transmembrane</keyword>
<dbReference type="InterPro" id="IPR046342">
    <property type="entry name" value="CBS_dom_sf"/>
</dbReference>
<evidence type="ECO:0000256" key="2">
    <source>
        <dbReference type="ARBA" id="ARBA00009749"/>
    </source>
</evidence>
<evidence type="ECO:0000256" key="9">
    <source>
        <dbReference type="RuleBase" id="RU362011"/>
    </source>
</evidence>
<comment type="subunit">
    <text evidence="9">Homodimer.</text>
</comment>
<keyword evidence="6 9" id="KW-1133">Transmembrane helix</keyword>
<dbReference type="SUPFAM" id="SSF161093">
    <property type="entry name" value="MgtE membrane domain-like"/>
    <property type="match status" value="1"/>
</dbReference>
<dbReference type="InterPro" id="IPR036739">
    <property type="entry name" value="SLC41_membr_dom_sf"/>
</dbReference>
<dbReference type="SUPFAM" id="SSF54631">
    <property type="entry name" value="CBS-domain pair"/>
    <property type="match status" value="1"/>
</dbReference>
<evidence type="ECO:0000259" key="10">
    <source>
        <dbReference type="PROSITE" id="PS51371"/>
    </source>
</evidence>
<evidence type="ECO:0000256" key="7">
    <source>
        <dbReference type="ARBA" id="ARBA00023136"/>
    </source>
</evidence>
<dbReference type="Pfam" id="PF00571">
    <property type="entry name" value="CBS"/>
    <property type="match status" value="2"/>
</dbReference>
<organism evidence="11 12">
    <name type="scientific">Rubricoccus marinus</name>
    <dbReference type="NCBI Taxonomy" id="716817"/>
    <lineage>
        <taxon>Bacteria</taxon>
        <taxon>Pseudomonadati</taxon>
        <taxon>Rhodothermota</taxon>
        <taxon>Rhodothermia</taxon>
        <taxon>Rhodothermales</taxon>
        <taxon>Rubricoccaceae</taxon>
        <taxon>Rubricoccus</taxon>
    </lineage>
</organism>
<sequence>MPAPEAPPGSGTAFEVDDELVRNVGVLVDEGQRGMVLNLVADLRPADLARIVAHLPLADARTLFDWIPSEQTADVLPELESALRGDLLDDLTSPEIAALLDQLETDDQADVLGDLAETDSAMADAVLPQLEDAADVRQLLTYGDETAGGLMSTEYVAVLETATVAEATEEVRRLAETLDDVYVVYTIDARGCFVGFVTLKRLLLAPSRTPLAKIAETDVVTVEADLDQEEVARIMERYDLIALPVVSANGHLLGRITIDDVVDVIREEAEEDLQRAVGITGDEEISSSIFAVSRGRLVWLLLGLGGAYISGLVIVGFEDALQVAPVLALFIPIVMAMAGNAGIQSSAIAVQGLASGDIWRSDLVRRIGKELGVALINGLVLSVALALIVVASGFGDDTSRLALTAGLALMVVIVLSTLVGATVPLALSRIGIDPALAMGPFITVSNDILGLTIFFAVATVLYL</sequence>
<feature type="transmembrane region" description="Helical" evidence="9">
    <location>
        <begin position="439"/>
        <end position="462"/>
    </location>
</feature>
<comment type="function">
    <text evidence="9">Acts as a magnesium transporter.</text>
</comment>
<feature type="domain" description="CBS" evidence="10">
    <location>
        <begin position="215"/>
        <end position="271"/>
    </location>
</feature>
<dbReference type="Gene3D" id="1.10.357.20">
    <property type="entry name" value="SLC41 divalent cation transporters, integral membrane domain"/>
    <property type="match status" value="1"/>
</dbReference>
<dbReference type="InterPro" id="IPR038076">
    <property type="entry name" value="MgtE_N_sf"/>
</dbReference>
<feature type="transmembrane region" description="Helical" evidence="9">
    <location>
        <begin position="323"/>
        <end position="350"/>
    </location>
</feature>
<comment type="subcellular location">
    <subcellularLocation>
        <location evidence="9">Cell membrane</location>
        <topology evidence="9">Multi-pass membrane protein</topology>
    </subcellularLocation>
    <subcellularLocation>
        <location evidence="1">Membrane</location>
        <topology evidence="1">Multi-pass membrane protein</topology>
    </subcellularLocation>
</comment>
<keyword evidence="12" id="KW-1185">Reference proteome</keyword>
<dbReference type="SMART" id="SM00924">
    <property type="entry name" value="MgtE_N"/>
    <property type="match status" value="1"/>
</dbReference>
<keyword evidence="3 9" id="KW-0813">Transport</keyword>
<gene>
    <name evidence="11" type="ORF">BSZ36_03945</name>
</gene>
<evidence type="ECO:0000313" key="12">
    <source>
        <dbReference type="Proteomes" id="UP000216446"/>
    </source>
</evidence>